<evidence type="ECO:0000256" key="9">
    <source>
        <dbReference type="ARBA" id="ARBA00023010"/>
    </source>
</evidence>
<feature type="transmembrane region" description="Helical" evidence="13">
    <location>
        <begin position="48"/>
        <end position="68"/>
    </location>
</feature>
<keyword evidence="15" id="KW-1185">Reference proteome</keyword>
<dbReference type="RefSeq" id="XP_013897682.1">
    <property type="nucleotide sequence ID" value="XM_014042228.1"/>
</dbReference>
<evidence type="ECO:0000256" key="12">
    <source>
        <dbReference type="ARBA" id="ARBA00023242"/>
    </source>
</evidence>
<dbReference type="PANTHER" id="PTHR13269">
    <property type="entry name" value="NUCLEOPORIN NDC1"/>
    <property type="match status" value="1"/>
</dbReference>
<dbReference type="GO" id="GO:0030674">
    <property type="term" value="F:protein-macromolecule adaptor activity"/>
    <property type="evidence" value="ECO:0007669"/>
    <property type="project" value="TreeGrafter"/>
</dbReference>
<keyword evidence="9" id="KW-0811">Translocation</keyword>
<dbReference type="EMBL" id="KK102106">
    <property type="protein sequence ID" value="KIY98662.1"/>
    <property type="molecule type" value="Genomic_DNA"/>
</dbReference>
<dbReference type="OrthoDB" id="549574at2759"/>
<sequence length="575" mass="57554">MPPPDDPFKDLVAWKFAGAACWHTGLFAIGTALWHLAAAPHSPMAWRLLSPAAWLHAAALYSTSLLVLYAQRRLLSSSDVPPVHAPRLGLTARTWAGLAVSRCVLRSRRAADAAGALTLYGAAAISGACGVAALAGGAVQGVNGGTQWLLAYGACLGLLYSVIYLVRAKNVLSYPIVQRHRYFRVKQRMRAAARSALVLPTAALLLLAAPLALSSLWRGARGGAAPFPPPPLALVAAAWRAGVLCAFVWTCGAHVLEVVFTEPVAFGGEGGGDPTKALLAALRHTDPLIQDWALADLVTVAEAAPGRAGRLAALFADDTGAAGWVPLVSYCLAELEDLSAVVSAAAAAQQAPGAAAGKGAANGGGGGVKWNAVVPRGRGGGGRGPRGPSREELLAAWHIRGRYYRACWCLRGLSGLAAASLRGDACGVAQLSSPGLGDAAVGLLAVVGVMAAHVKAAAAQAPPAAARRGGGSSGSGGAAGGGSGGGGLPALAGALLRLVGAGAAPPGQGVAAASVDGAALALLDVAKTCVYRVTTTFGPVLRGPVREAAAAAARRGTPGAAGAAEALDGFLRMEE</sequence>
<feature type="transmembrane region" description="Helical" evidence="13">
    <location>
        <begin position="145"/>
        <end position="166"/>
    </location>
</feature>
<keyword evidence="11 13" id="KW-0472">Membrane</keyword>
<feature type="transmembrane region" description="Helical" evidence="13">
    <location>
        <begin position="191"/>
        <end position="213"/>
    </location>
</feature>
<comment type="subcellular location">
    <subcellularLocation>
        <location evidence="1">Nucleus membrane</location>
        <topology evidence="1">Multi-pass membrane protein</topology>
    </subcellularLocation>
    <subcellularLocation>
        <location evidence="2">Nucleus</location>
        <location evidence="2">Nuclear pore complex</location>
    </subcellularLocation>
</comment>
<evidence type="ECO:0000256" key="1">
    <source>
        <dbReference type="ARBA" id="ARBA00004232"/>
    </source>
</evidence>
<dbReference type="KEGG" id="mng:MNEG_9299"/>
<keyword evidence="12" id="KW-0539">Nucleus</keyword>
<feature type="transmembrane region" description="Helical" evidence="13">
    <location>
        <begin position="117"/>
        <end position="139"/>
    </location>
</feature>
<keyword evidence="10" id="KW-0906">Nuclear pore complex</keyword>
<evidence type="ECO:0000256" key="2">
    <source>
        <dbReference type="ARBA" id="ARBA00004567"/>
    </source>
</evidence>
<dbReference type="GO" id="GO:0006999">
    <property type="term" value="P:nuclear pore organization"/>
    <property type="evidence" value="ECO:0007669"/>
    <property type="project" value="TreeGrafter"/>
</dbReference>
<dbReference type="GO" id="GO:0051028">
    <property type="term" value="P:mRNA transport"/>
    <property type="evidence" value="ECO:0007669"/>
    <property type="project" value="UniProtKB-KW"/>
</dbReference>
<evidence type="ECO:0000256" key="7">
    <source>
        <dbReference type="ARBA" id="ARBA00022927"/>
    </source>
</evidence>
<dbReference type="GO" id="GO:0015031">
    <property type="term" value="P:protein transport"/>
    <property type="evidence" value="ECO:0007669"/>
    <property type="project" value="UniProtKB-KW"/>
</dbReference>
<protein>
    <recommendedName>
        <fullName evidence="16">Nucleoporin NDC1</fullName>
    </recommendedName>
</protein>
<comment type="similarity">
    <text evidence="3">Belongs to the NDC1 family.</text>
</comment>
<dbReference type="GeneID" id="25742174"/>
<dbReference type="Pfam" id="PF09531">
    <property type="entry name" value="Ndc1_Nup"/>
    <property type="match status" value="1"/>
</dbReference>
<accession>A0A0D2JH38</accession>
<dbReference type="InterPro" id="IPR019049">
    <property type="entry name" value="Nucleoporin_prot_Ndc1/Nup"/>
</dbReference>
<feature type="transmembrane region" description="Helical" evidence="13">
    <location>
        <begin position="12"/>
        <end position="36"/>
    </location>
</feature>
<keyword evidence="5 13" id="KW-0812">Transmembrane</keyword>
<evidence type="ECO:0000256" key="10">
    <source>
        <dbReference type="ARBA" id="ARBA00023132"/>
    </source>
</evidence>
<keyword evidence="4" id="KW-0813">Transport</keyword>
<keyword evidence="7" id="KW-0653">Protein transport</keyword>
<evidence type="ECO:0000313" key="14">
    <source>
        <dbReference type="EMBL" id="KIY98662.1"/>
    </source>
</evidence>
<evidence type="ECO:0000256" key="8">
    <source>
        <dbReference type="ARBA" id="ARBA00022989"/>
    </source>
</evidence>
<evidence type="ECO:0000256" key="5">
    <source>
        <dbReference type="ARBA" id="ARBA00022692"/>
    </source>
</evidence>
<evidence type="ECO:0000256" key="3">
    <source>
        <dbReference type="ARBA" id="ARBA00005760"/>
    </source>
</evidence>
<reference evidence="14 15" key="1">
    <citation type="journal article" date="2013" name="BMC Genomics">
        <title>Reconstruction of the lipid metabolism for the microalga Monoraphidium neglectum from its genome sequence reveals characteristics suitable for biofuel production.</title>
        <authorList>
            <person name="Bogen C."/>
            <person name="Al-Dilaimi A."/>
            <person name="Albersmeier A."/>
            <person name="Wichmann J."/>
            <person name="Grundmann M."/>
            <person name="Rupp O."/>
            <person name="Lauersen K.J."/>
            <person name="Blifernez-Klassen O."/>
            <person name="Kalinowski J."/>
            <person name="Goesmann A."/>
            <person name="Mussgnug J.H."/>
            <person name="Kruse O."/>
        </authorList>
    </citation>
    <scope>NUCLEOTIDE SEQUENCE [LARGE SCALE GENOMIC DNA]</scope>
    <source>
        <strain evidence="14 15">SAG 48.87</strain>
    </source>
</reference>
<proteinExistence type="inferred from homology"/>
<dbReference type="GO" id="GO:0070762">
    <property type="term" value="C:nuclear pore transmembrane ring"/>
    <property type="evidence" value="ECO:0007669"/>
    <property type="project" value="TreeGrafter"/>
</dbReference>
<dbReference type="AlphaFoldDB" id="A0A0D2JH38"/>
<dbReference type="PANTHER" id="PTHR13269:SF6">
    <property type="entry name" value="NUCLEOPORIN NDC1"/>
    <property type="match status" value="1"/>
</dbReference>
<evidence type="ECO:0000313" key="15">
    <source>
        <dbReference type="Proteomes" id="UP000054498"/>
    </source>
</evidence>
<keyword evidence="8 13" id="KW-1133">Transmembrane helix</keyword>
<evidence type="ECO:0000256" key="6">
    <source>
        <dbReference type="ARBA" id="ARBA00022816"/>
    </source>
</evidence>
<gene>
    <name evidence="14" type="ORF">MNEG_9299</name>
</gene>
<dbReference type="GO" id="GO:0031965">
    <property type="term" value="C:nuclear membrane"/>
    <property type="evidence" value="ECO:0007669"/>
    <property type="project" value="UniProtKB-SubCell"/>
</dbReference>
<evidence type="ECO:0008006" key="16">
    <source>
        <dbReference type="Google" id="ProtNLM"/>
    </source>
</evidence>
<keyword evidence="6" id="KW-0509">mRNA transport</keyword>
<organism evidence="14 15">
    <name type="scientific">Monoraphidium neglectum</name>
    <dbReference type="NCBI Taxonomy" id="145388"/>
    <lineage>
        <taxon>Eukaryota</taxon>
        <taxon>Viridiplantae</taxon>
        <taxon>Chlorophyta</taxon>
        <taxon>core chlorophytes</taxon>
        <taxon>Chlorophyceae</taxon>
        <taxon>CS clade</taxon>
        <taxon>Sphaeropleales</taxon>
        <taxon>Selenastraceae</taxon>
        <taxon>Monoraphidium</taxon>
    </lineage>
</organism>
<evidence type="ECO:0000256" key="11">
    <source>
        <dbReference type="ARBA" id="ARBA00023136"/>
    </source>
</evidence>
<evidence type="ECO:0000256" key="4">
    <source>
        <dbReference type="ARBA" id="ARBA00022448"/>
    </source>
</evidence>
<name>A0A0D2JH38_9CHLO</name>
<dbReference type="Proteomes" id="UP000054498">
    <property type="component" value="Unassembled WGS sequence"/>
</dbReference>
<evidence type="ECO:0000256" key="13">
    <source>
        <dbReference type="SAM" id="Phobius"/>
    </source>
</evidence>